<dbReference type="PROSITE" id="PS51257">
    <property type="entry name" value="PROKAR_LIPOPROTEIN"/>
    <property type="match status" value="1"/>
</dbReference>
<evidence type="ECO:0000256" key="1">
    <source>
        <dbReference type="SAM" id="SignalP"/>
    </source>
</evidence>
<reference evidence="2" key="1">
    <citation type="journal article" date="2007" name="J. Bacteriol.">
        <title>Comparative genome analysis of four magnetotactic bacteria reveals a complex set of group-specific genes implicated in magnetosome biomineralization and function.</title>
        <authorList>
            <person name="Richter M."/>
            <person name="Kube M."/>
            <person name="Bazylinski D.A."/>
            <person name="Lombardot T."/>
            <person name="Gloeckner F.O."/>
            <person name="Reinhardt R."/>
            <person name="Schueler D."/>
        </authorList>
    </citation>
    <scope>NUCLEOTIDE SEQUENCE</scope>
    <source>
        <strain evidence="2">MSR-1</strain>
    </source>
</reference>
<feature type="signal peptide" evidence="1">
    <location>
        <begin position="1"/>
        <end position="29"/>
    </location>
</feature>
<accession>A4TXG9</accession>
<dbReference type="AlphaFoldDB" id="A4TXG9"/>
<name>A4TXG9_9PROT</name>
<protein>
    <recommendedName>
        <fullName evidence="3">Lipoprotein</fullName>
    </recommendedName>
</protein>
<proteinExistence type="predicted"/>
<evidence type="ECO:0008006" key="3">
    <source>
        <dbReference type="Google" id="ProtNLM"/>
    </source>
</evidence>
<dbReference type="EMBL" id="CU459003">
    <property type="protein sequence ID" value="CAM75326.1"/>
    <property type="molecule type" value="Genomic_DNA"/>
</dbReference>
<gene>
    <name evidence="2" type="ORF">MGR_1646</name>
</gene>
<evidence type="ECO:0000313" key="2">
    <source>
        <dbReference type="EMBL" id="CAM75326.1"/>
    </source>
</evidence>
<organism evidence="2">
    <name type="scientific">Magnetospirillum gryphiswaldense</name>
    <dbReference type="NCBI Taxonomy" id="55518"/>
    <lineage>
        <taxon>Bacteria</taxon>
        <taxon>Pseudomonadati</taxon>
        <taxon>Pseudomonadota</taxon>
        <taxon>Alphaproteobacteria</taxon>
        <taxon>Rhodospirillales</taxon>
        <taxon>Rhodospirillaceae</taxon>
        <taxon>Magnetospirillum</taxon>
    </lineage>
</organism>
<sequence length="186" mass="20772">MAQRQSRKTNMIRRLALPVAALLALPVLASCSVLEKKEPPPCPPIYLLGDTASLTKYKPGKGRDLTDVEFTAEIQGYTGDCSYDEKGAIVEMQVSFNLTRGPADDDRKANFEYFLAVPLYYPSPAAKAVFPLEVTFAEGSNYARHTDESVVMRIPVKDKDIIQKYEVYLGFQTSPDELDANRKSRK</sequence>
<keyword evidence="1" id="KW-0732">Signal</keyword>
<feature type="chain" id="PRO_5002674352" description="Lipoprotein" evidence="1">
    <location>
        <begin position="30"/>
        <end position="186"/>
    </location>
</feature>